<evidence type="ECO:0000256" key="5">
    <source>
        <dbReference type="ARBA" id="ARBA00010617"/>
    </source>
</evidence>
<keyword evidence="13" id="KW-0472">Membrane</keyword>
<evidence type="ECO:0000256" key="2">
    <source>
        <dbReference type="ARBA" id="ARBA00003690"/>
    </source>
</evidence>
<dbReference type="GO" id="GO:0005789">
    <property type="term" value="C:endoplasmic reticulum membrane"/>
    <property type="evidence" value="ECO:0007669"/>
    <property type="project" value="UniProtKB-SubCell"/>
</dbReference>
<proteinExistence type="inferred from homology"/>
<keyword evidence="9" id="KW-0492">Microsome</keyword>
<evidence type="ECO:0000256" key="10">
    <source>
        <dbReference type="ARBA" id="ARBA00023002"/>
    </source>
</evidence>
<dbReference type="Gene3D" id="1.10.630.10">
    <property type="entry name" value="Cytochrome P450"/>
    <property type="match status" value="1"/>
</dbReference>
<evidence type="ECO:0000256" key="6">
    <source>
        <dbReference type="ARBA" id="ARBA00022617"/>
    </source>
</evidence>
<comment type="similarity">
    <text evidence="5 15">Belongs to the cytochrome P450 family.</text>
</comment>
<dbReference type="PANTHER" id="PTHR24291:SF189">
    <property type="entry name" value="CYTOCHROME P450 4C3-RELATED"/>
    <property type="match status" value="1"/>
</dbReference>
<evidence type="ECO:0000256" key="13">
    <source>
        <dbReference type="ARBA" id="ARBA00023136"/>
    </source>
</evidence>
<dbReference type="Proteomes" id="UP001566132">
    <property type="component" value="Unassembled WGS sequence"/>
</dbReference>
<evidence type="ECO:0000256" key="14">
    <source>
        <dbReference type="PIRSR" id="PIRSR602401-1"/>
    </source>
</evidence>
<comment type="subcellular location">
    <subcellularLocation>
        <location evidence="4">Endoplasmic reticulum membrane</location>
        <topology evidence="4">Peripheral membrane protein</topology>
    </subcellularLocation>
    <subcellularLocation>
        <location evidence="3">Microsome membrane</location>
        <topology evidence="3">Peripheral membrane protein</topology>
    </subcellularLocation>
</comment>
<keyword evidence="11 14" id="KW-0408">Iron</keyword>
<evidence type="ECO:0000256" key="15">
    <source>
        <dbReference type="RuleBase" id="RU000461"/>
    </source>
</evidence>
<evidence type="ECO:0000256" key="7">
    <source>
        <dbReference type="ARBA" id="ARBA00022723"/>
    </source>
</evidence>
<evidence type="ECO:0000313" key="17">
    <source>
        <dbReference type="Proteomes" id="UP001566132"/>
    </source>
</evidence>
<dbReference type="AlphaFoldDB" id="A0ABD1EZ05"/>
<accession>A0ABD1EZ05</accession>
<reference evidence="16 17" key="1">
    <citation type="submission" date="2024-05" db="EMBL/GenBank/DDBJ databases">
        <title>Genetic variation in Jamaican populations of the coffee berry borer (Hypothenemus hampei).</title>
        <authorList>
            <person name="Errbii M."/>
            <person name="Myrie A."/>
        </authorList>
    </citation>
    <scope>NUCLEOTIDE SEQUENCE [LARGE SCALE GENOMIC DNA]</scope>
    <source>
        <strain evidence="16">JA-Hopewell-2020-01-JO</strain>
        <tissue evidence="16">Whole body</tissue>
    </source>
</reference>
<dbReference type="PRINTS" id="PR00385">
    <property type="entry name" value="P450"/>
</dbReference>
<dbReference type="SUPFAM" id="SSF48264">
    <property type="entry name" value="Cytochrome P450"/>
    <property type="match status" value="1"/>
</dbReference>
<keyword evidence="7 14" id="KW-0479">Metal-binding</keyword>
<dbReference type="EMBL" id="JBDJPC010000004">
    <property type="protein sequence ID" value="KAL1506267.1"/>
    <property type="molecule type" value="Genomic_DNA"/>
</dbReference>
<dbReference type="GO" id="GO:0004497">
    <property type="term" value="F:monooxygenase activity"/>
    <property type="evidence" value="ECO:0007669"/>
    <property type="project" value="UniProtKB-KW"/>
</dbReference>
<keyword evidence="10 15" id="KW-0560">Oxidoreductase</keyword>
<dbReference type="PROSITE" id="PS00086">
    <property type="entry name" value="CYTOCHROME_P450"/>
    <property type="match status" value="1"/>
</dbReference>
<dbReference type="InterPro" id="IPR036396">
    <property type="entry name" value="Cyt_P450_sf"/>
</dbReference>
<evidence type="ECO:0000313" key="16">
    <source>
        <dbReference type="EMBL" id="KAL1506267.1"/>
    </source>
</evidence>
<comment type="cofactor">
    <cofactor evidence="1 14">
        <name>heme</name>
        <dbReference type="ChEBI" id="CHEBI:30413"/>
    </cofactor>
</comment>
<evidence type="ECO:0000256" key="4">
    <source>
        <dbReference type="ARBA" id="ARBA00004406"/>
    </source>
</evidence>
<dbReference type="InterPro" id="IPR002401">
    <property type="entry name" value="Cyt_P450_E_grp-I"/>
</dbReference>
<dbReference type="Pfam" id="PF00067">
    <property type="entry name" value="p450"/>
    <property type="match status" value="1"/>
</dbReference>
<dbReference type="PANTHER" id="PTHR24291">
    <property type="entry name" value="CYTOCHROME P450 FAMILY 4"/>
    <property type="match status" value="1"/>
</dbReference>
<evidence type="ECO:0000256" key="3">
    <source>
        <dbReference type="ARBA" id="ARBA00004174"/>
    </source>
</evidence>
<evidence type="ECO:0000256" key="8">
    <source>
        <dbReference type="ARBA" id="ARBA00022824"/>
    </source>
</evidence>
<dbReference type="InterPro" id="IPR017972">
    <property type="entry name" value="Cyt_P450_CS"/>
</dbReference>
<dbReference type="InterPro" id="IPR050196">
    <property type="entry name" value="Cytochrome_P450_Monoox"/>
</dbReference>
<sequence>MLLFSLSVAALGFFVIFWNIQRYKFRKVLSKIPNPPGHWLLGNLYYIIKNPSPDVIFQYLRENAKIYWPIYRFTAPHIVTINILHPKDFEIILSQMKHLKKSAVYQFLENWLGQGLLTSTGSKWQHRRKLLTQAFHFKVLRKFLIIFNEETENLVKQIEKINTHNKHLQSISLMPIIADMTLQSITETSLGVGHIEEKTVQTYRNNIHKIGAYTIKRIRRPWTTIKFIYSLTEDGKKENITVHDLHDFTYRVIREREKQLLNEKYDNLVSTTYSGRKIMKMLDLLLHEKINNRSIDYEGIREEVDTFMFEGHDTTAAALVFLIHSLAIYPDIQEEVRKEILTILGPTETPTFETLHELPYTERVIKESLRLYPSVPFISRISSEEFITYSGYKIPKDTVLHMHIFDLHRNPDIYPDPEKFDPDRFLPENCNNRHPFAYLPFSAGPRNCIGQKFAMLEIKAAICGLLRKFKLVEDPSTSINFQVDLILRLEGDIKITFQPLN</sequence>
<keyword evidence="6 14" id="KW-0349">Heme</keyword>
<dbReference type="PRINTS" id="PR00463">
    <property type="entry name" value="EP450I"/>
</dbReference>
<evidence type="ECO:0000256" key="1">
    <source>
        <dbReference type="ARBA" id="ARBA00001971"/>
    </source>
</evidence>
<comment type="caution">
    <text evidence="16">The sequence shown here is derived from an EMBL/GenBank/DDBJ whole genome shotgun (WGS) entry which is preliminary data.</text>
</comment>
<evidence type="ECO:0008006" key="18">
    <source>
        <dbReference type="Google" id="ProtNLM"/>
    </source>
</evidence>
<dbReference type="CDD" id="cd20628">
    <property type="entry name" value="CYP4"/>
    <property type="match status" value="1"/>
</dbReference>
<feature type="binding site" description="axial binding residue" evidence="14">
    <location>
        <position position="448"/>
    </location>
    <ligand>
        <name>heme</name>
        <dbReference type="ChEBI" id="CHEBI:30413"/>
    </ligand>
    <ligandPart>
        <name>Fe</name>
        <dbReference type="ChEBI" id="CHEBI:18248"/>
    </ligandPart>
</feature>
<protein>
    <recommendedName>
        <fullName evidence="18">Cytochrome P450</fullName>
    </recommendedName>
</protein>
<evidence type="ECO:0000256" key="12">
    <source>
        <dbReference type="ARBA" id="ARBA00023033"/>
    </source>
</evidence>
<dbReference type="GO" id="GO:0046872">
    <property type="term" value="F:metal ion binding"/>
    <property type="evidence" value="ECO:0007669"/>
    <property type="project" value="UniProtKB-KW"/>
</dbReference>
<gene>
    <name evidence="16" type="ORF">ABEB36_005661</name>
</gene>
<comment type="function">
    <text evidence="2">May be involved in the metabolism of insect hormones and in the breakdown of synthetic insecticides.</text>
</comment>
<keyword evidence="17" id="KW-1185">Reference proteome</keyword>
<keyword evidence="12 15" id="KW-0503">Monooxygenase</keyword>
<evidence type="ECO:0000256" key="9">
    <source>
        <dbReference type="ARBA" id="ARBA00022848"/>
    </source>
</evidence>
<evidence type="ECO:0000256" key="11">
    <source>
        <dbReference type="ARBA" id="ARBA00023004"/>
    </source>
</evidence>
<name>A0ABD1EZ05_HYPHA</name>
<keyword evidence="8" id="KW-0256">Endoplasmic reticulum</keyword>
<organism evidence="16 17">
    <name type="scientific">Hypothenemus hampei</name>
    <name type="common">Coffee berry borer</name>
    <dbReference type="NCBI Taxonomy" id="57062"/>
    <lineage>
        <taxon>Eukaryota</taxon>
        <taxon>Metazoa</taxon>
        <taxon>Ecdysozoa</taxon>
        <taxon>Arthropoda</taxon>
        <taxon>Hexapoda</taxon>
        <taxon>Insecta</taxon>
        <taxon>Pterygota</taxon>
        <taxon>Neoptera</taxon>
        <taxon>Endopterygota</taxon>
        <taxon>Coleoptera</taxon>
        <taxon>Polyphaga</taxon>
        <taxon>Cucujiformia</taxon>
        <taxon>Curculionidae</taxon>
        <taxon>Scolytinae</taxon>
        <taxon>Hypothenemus</taxon>
    </lineage>
</organism>
<dbReference type="InterPro" id="IPR001128">
    <property type="entry name" value="Cyt_P450"/>
</dbReference>